<evidence type="ECO:0000256" key="6">
    <source>
        <dbReference type="ARBA" id="ARBA00022777"/>
    </source>
</evidence>
<keyword evidence="4 8" id="KW-0808">Transferase</keyword>
<evidence type="ECO:0000256" key="4">
    <source>
        <dbReference type="ARBA" id="ARBA00022679"/>
    </source>
</evidence>
<proteinExistence type="predicted"/>
<evidence type="ECO:0000256" key="3">
    <source>
        <dbReference type="ARBA" id="ARBA00014846"/>
    </source>
</evidence>
<keyword evidence="5 8" id="KW-0547">Nucleotide-binding</keyword>
<comment type="domain">
    <text evidence="8">The EXKPK motif is conserved in inositol-pentakisphosphate 2-kinases of both family 1 and 2.</text>
</comment>
<dbReference type="InterPro" id="IPR009286">
    <property type="entry name" value="Ins_P5_2-kin"/>
</dbReference>
<evidence type="ECO:0000256" key="7">
    <source>
        <dbReference type="ARBA" id="ARBA00022840"/>
    </source>
</evidence>
<dbReference type="AlphaFoldDB" id="A0A2X0MKL0"/>
<dbReference type="Gene3D" id="3.30.200.110">
    <property type="entry name" value="Inositol-pentakisphosphate 2-kinase, N-lobe"/>
    <property type="match status" value="1"/>
</dbReference>
<dbReference type="Pfam" id="PF06090">
    <property type="entry name" value="Ins_P5_2-kin"/>
    <property type="match status" value="1"/>
</dbReference>
<dbReference type="PANTHER" id="PTHR14456:SF2">
    <property type="entry name" value="INOSITOL-PENTAKISPHOSPHATE 2-KINASE"/>
    <property type="match status" value="1"/>
</dbReference>
<comment type="function">
    <text evidence="8">Phosphorylates Ins(1,3,4,5,6)P5 at position 2 to form Ins(1,2,3,4,5,6)P6 (InsP6 or phytate).</text>
</comment>
<keyword evidence="7 8" id="KW-0067">ATP-binding</keyword>
<gene>
    <name evidence="9" type="primary">BQ5605_C022g09424</name>
    <name evidence="9" type="ORF">BQ5605_C022G09424</name>
</gene>
<keyword evidence="6 8" id="KW-0418">Kinase</keyword>
<dbReference type="EMBL" id="FQNC01000084">
    <property type="protein sequence ID" value="SGZ22063.1"/>
    <property type="molecule type" value="Genomic_DNA"/>
</dbReference>
<dbReference type="GO" id="GO:0032958">
    <property type="term" value="P:inositol phosphate biosynthetic process"/>
    <property type="evidence" value="ECO:0007669"/>
    <property type="project" value="TreeGrafter"/>
</dbReference>
<name>A0A2X0MKL0_9BASI</name>
<dbReference type="GO" id="GO:0005524">
    <property type="term" value="F:ATP binding"/>
    <property type="evidence" value="ECO:0007669"/>
    <property type="project" value="UniProtKB-KW"/>
</dbReference>
<evidence type="ECO:0000256" key="8">
    <source>
        <dbReference type="RuleBase" id="RU364126"/>
    </source>
</evidence>
<reference evidence="9 10" key="1">
    <citation type="submission" date="2016-11" db="EMBL/GenBank/DDBJ databases">
        <authorList>
            <person name="Jaros S."/>
            <person name="Januszkiewicz K."/>
            <person name="Wedrychowicz H."/>
        </authorList>
    </citation>
    <scope>NUCLEOTIDE SEQUENCE [LARGE SCALE GENOMIC DNA]</scope>
</reference>
<evidence type="ECO:0000313" key="10">
    <source>
        <dbReference type="Proteomes" id="UP000249464"/>
    </source>
</evidence>
<protein>
    <recommendedName>
        <fullName evidence="3 8">Inositol-pentakisphosphate 2-kinase</fullName>
        <ecNumber evidence="2 8">2.7.1.158</ecNumber>
    </recommendedName>
</protein>
<evidence type="ECO:0000256" key="2">
    <source>
        <dbReference type="ARBA" id="ARBA00012023"/>
    </source>
</evidence>
<dbReference type="PANTHER" id="PTHR14456">
    <property type="entry name" value="INOSITOL POLYPHOSPHATE KINASE 1"/>
    <property type="match status" value="1"/>
</dbReference>
<dbReference type="GO" id="GO:0005634">
    <property type="term" value="C:nucleus"/>
    <property type="evidence" value="ECO:0007669"/>
    <property type="project" value="TreeGrafter"/>
</dbReference>
<evidence type="ECO:0000256" key="5">
    <source>
        <dbReference type="ARBA" id="ARBA00022741"/>
    </source>
</evidence>
<dbReference type="InterPro" id="IPR043001">
    <property type="entry name" value="IP5_2-K_N_lobe"/>
</dbReference>
<evidence type="ECO:0000313" key="9">
    <source>
        <dbReference type="EMBL" id="SGZ22063.1"/>
    </source>
</evidence>
<keyword evidence="10" id="KW-1185">Reference proteome</keyword>
<dbReference type="GO" id="GO:0035299">
    <property type="term" value="F:inositol-1,3,4,5,6-pentakisphosphate 2-kinase activity"/>
    <property type="evidence" value="ECO:0007669"/>
    <property type="project" value="UniProtKB-EC"/>
</dbReference>
<comment type="catalytic activity">
    <reaction evidence="1 8">
        <text>1D-myo-inositol 1,3,4,5,6-pentakisphosphate + ATP = 1D-myo-inositol hexakisphosphate + ADP + H(+)</text>
        <dbReference type="Rhea" id="RHEA:20313"/>
        <dbReference type="ChEBI" id="CHEBI:15378"/>
        <dbReference type="ChEBI" id="CHEBI:30616"/>
        <dbReference type="ChEBI" id="CHEBI:57733"/>
        <dbReference type="ChEBI" id="CHEBI:58130"/>
        <dbReference type="ChEBI" id="CHEBI:456216"/>
        <dbReference type="EC" id="2.7.1.158"/>
    </reaction>
</comment>
<evidence type="ECO:0000256" key="1">
    <source>
        <dbReference type="ARBA" id="ARBA00001774"/>
    </source>
</evidence>
<dbReference type="EC" id="2.7.1.158" evidence="2 8"/>
<accession>A0A2X0MKL0</accession>
<organism evidence="9 10">
    <name type="scientific">Microbotryum silenes-dioicae</name>
    <dbReference type="NCBI Taxonomy" id="796604"/>
    <lineage>
        <taxon>Eukaryota</taxon>
        <taxon>Fungi</taxon>
        <taxon>Dikarya</taxon>
        <taxon>Basidiomycota</taxon>
        <taxon>Pucciniomycotina</taxon>
        <taxon>Microbotryomycetes</taxon>
        <taxon>Microbotryales</taxon>
        <taxon>Microbotryaceae</taxon>
        <taxon>Microbotryum</taxon>
    </lineage>
</organism>
<dbReference type="STRING" id="796604.A0A2X0MKL0"/>
<sequence length="465" mass="52209">MTENICLESTSTSQAGPNQDWRYAAEGGANLVMSYIGQDSRLQGKLLRLRKRKRCASQVGGSAIPSEVQVEFGERIITPLLGSDFVVEARTHEINGRWLSNMAMALEESGVRPAHRSREDEIDDQVGMVVLADDMLYGDDVLTVEIKASYIRSDMEEQGRTSGANATDFVSCLPRQPKWGFLPSPTHLSSESKHIKQTYCRFCMHRYYKSEDRESEIKTHQGGYCPLDLYSRDRSRVERAVRALNPLRASESKGALAGNMRIFVGGRKLDTSLTPGIADENRRAVDSFFEAPEDGLDEVVTNFLMDSPVLEKLGSLQSFLDRLDIEGLASRIEQVHGVSLFSTDVDLSPLGPQPTQDEWVEWLASSRGSSFSGCSNEADELRSDILAYLLSATFKDCSIMMRLRRLPEGNPNEPRFERTFKAIDLDPKPIDRLGKYFQMDREIVGTWAAMLENAERPDQIRKCLV</sequence>
<dbReference type="Proteomes" id="UP000249464">
    <property type="component" value="Unassembled WGS sequence"/>
</dbReference>